<feature type="transmembrane region" description="Helical" evidence="6">
    <location>
        <begin position="92"/>
        <end position="111"/>
    </location>
</feature>
<feature type="transmembrane region" description="Helical" evidence="6">
    <location>
        <begin position="430"/>
        <end position="448"/>
    </location>
</feature>
<gene>
    <name evidence="7" type="ORF">MN116_001178</name>
</gene>
<comment type="caution">
    <text evidence="7">The sequence shown here is derived from an EMBL/GenBank/DDBJ whole genome shotgun (WGS) entry which is preliminary data.</text>
</comment>
<evidence type="ECO:0000256" key="1">
    <source>
        <dbReference type="ARBA" id="ARBA00004141"/>
    </source>
</evidence>
<dbReference type="EMBL" id="JALJAT010000001">
    <property type="protein sequence ID" value="KAK4475938.1"/>
    <property type="molecule type" value="Genomic_DNA"/>
</dbReference>
<evidence type="ECO:0000256" key="6">
    <source>
        <dbReference type="SAM" id="Phobius"/>
    </source>
</evidence>
<feature type="transmembrane region" description="Helical" evidence="6">
    <location>
        <begin position="12"/>
        <end position="33"/>
    </location>
</feature>
<dbReference type="CDD" id="cd01115">
    <property type="entry name" value="SLC13_permease"/>
    <property type="match status" value="1"/>
</dbReference>
<evidence type="ECO:0000313" key="8">
    <source>
        <dbReference type="Proteomes" id="UP001292079"/>
    </source>
</evidence>
<evidence type="ECO:0000256" key="5">
    <source>
        <dbReference type="ARBA" id="ARBA00023136"/>
    </source>
</evidence>
<dbReference type="Proteomes" id="UP001292079">
    <property type="component" value="Unassembled WGS sequence"/>
</dbReference>
<dbReference type="PANTHER" id="PTHR10283">
    <property type="entry name" value="SOLUTE CARRIER FAMILY 13 MEMBER"/>
    <property type="match status" value="1"/>
</dbReference>
<dbReference type="InterPro" id="IPR001898">
    <property type="entry name" value="SLC13A/DASS"/>
</dbReference>
<dbReference type="Pfam" id="PF00939">
    <property type="entry name" value="Na_sulph_symp"/>
    <property type="match status" value="1"/>
</dbReference>
<sequence>MKLPRMCRYLWITILSFRGVIFCFLYAGLLALLPIMIPGKPAKGAYVLLLMSGLWVTEVIPIYVTALAPLVFGPLLGIAPASVISSSYAKDTNMLFFGGLMMACAIENNYFHKRLAITILKIVGSDPKLLMLGFMIPSWFLSMWISNTATTSMMITIVDPLLTELLKADEEDEKENTNSIELSVREDKYDLNNEHGYQLPDTELVQYHHGPITPVVSNSQSKLKLMSVGFSLSIAYASSVGGVATITGTPPNSILQGTVQTRYGDSTGLNFGTWMCYAFPISTFMLVFIWLWLIILFIGPKSLCTLIRSTKKKEQLARILEAEQQKLGSIKYCEVLSTLLFVLLTILWMTRNIGSSGWEKLFVNPSEPESVKYITDSTPAILLTILVMIIPASNPIKLWRHRKYCYETKTDPDPEITRTLLPWKVALEKFPWGVFLVIGGGFALATIMKNSGLTSIIGEFLGIHLQSIPKTLLNIVCSLTTALMTEFSSNSATASIILPIVYGLCEGLGIHPFLVAFPVTVATSYSFALPTATPPNTIVFAKGKVQVKHMLLAGIPMNIVGCLVAVGAISSYSVPLLGLNTVPQWVKIVTNATKV</sequence>
<evidence type="ECO:0000313" key="7">
    <source>
        <dbReference type="EMBL" id="KAK4475938.1"/>
    </source>
</evidence>
<reference evidence="7" key="2">
    <citation type="journal article" date="2023" name="Infect Dis Poverty">
        <title>Chromosome-scale genome of the human blood fluke Schistosoma mekongi and its implications for public health.</title>
        <authorList>
            <person name="Zhou M."/>
            <person name="Xu L."/>
            <person name="Xu D."/>
            <person name="Chen W."/>
            <person name="Khan J."/>
            <person name="Hu Y."/>
            <person name="Huang H."/>
            <person name="Wei H."/>
            <person name="Zhang Y."/>
            <person name="Chusongsang P."/>
            <person name="Tanasarnprasert K."/>
            <person name="Hu X."/>
            <person name="Limpanont Y."/>
            <person name="Lv Z."/>
        </authorList>
    </citation>
    <scope>NUCLEOTIDE SEQUENCE</scope>
    <source>
        <strain evidence="7">LV_2022a</strain>
    </source>
</reference>
<accession>A0AAE1ZL26</accession>
<comment type="subcellular location">
    <subcellularLocation>
        <location evidence="1">Membrane</location>
        <topology evidence="1">Multi-pass membrane protein</topology>
    </subcellularLocation>
</comment>
<keyword evidence="5 6" id="KW-0472">Membrane</keyword>
<reference evidence="7" key="1">
    <citation type="submission" date="2022-04" db="EMBL/GenBank/DDBJ databases">
        <authorList>
            <person name="Xu L."/>
            <person name="Lv Z."/>
        </authorList>
    </citation>
    <scope>NUCLEOTIDE SEQUENCE</scope>
    <source>
        <strain evidence="7">LV_2022a</strain>
    </source>
</reference>
<dbReference type="GO" id="GO:0015556">
    <property type="term" value="F:C4-dicarboxylate transmembrane transporter activity"/>
    <property type="evidence" value="ECO:0007669"/>
    <property type="project" value="UniProtKB-ARBA"/>
</dbReference>
<comment type="similarity">
    <text evidence="2">Belongs to the SLC13A/DASS transporter (TC 2.A.47) family. NADC subfamily.</text>
</comment>
<evidence type="ECO:0008006" key="9">
    <source>
        <dbReference type="Google" id="ProtNLM"/>
    </source>
</evidence>
<keyword evidence="4 6" id="KW-1133">Transmembrane helix</keyword>
<name>A0AAE1ZL26_SCHME</name>
<organism evidence="7 8">
    <name type="scientific">Schistosoma mekongi</name>
    <name type="common">Parasitic worm</name>
    <dbReference type="NCBI Taxonomy" id="38744"/>
    <lineage>
        <taxon>Eukaryota</taxon>
        <taxon>Metazoa</taxon>
        <taxon>Spiralia</taxon>
        <taxon>Lophotrochozoa</taxon>
        <taxon>Platyhelminthes</taxon>
        <taxon>Trematoda</taxon>
        <taxon>Digenea</taxon>
        <taxon>Strigeidida</taxon>
        <taxon>Schistosomatoidea</taxon>
        <taxon>Schistosomatidae</taxon>
        <taxon>Schistosoma</taxon>
    </lineage>
</organism>
<keyword evidence="3 6" id="KW-0812">Transmembrane</keyword>
<evidence type="ECO:0000256" key="2">
    <source>
        <dbReference type="ARBA" id="ARBA00006772"/>
    </source>
</evidence>
<protein>
    <recommendedName>
        <fullName evidence="9">Solute carrier family 13 member 2</fullName>
    </recommendedName>
</protein>
<dbReference type="GO" id="GO:0005886">
    <property type="term" value="C:plasma membrane"/>
    <property type="evidence" value="ECO:0007669"/>
    <property type="project" value="TreeGrafter"/>
</dbReference>
<dbReference type="AlphaFoldDB" id="A0AAE1ZL26"/>
<feature type="transmembrane region" description="Helical" evidence="6">
    <location>
        <begin position="373"/>
        <end position="393"/>
    </location>
</feature>
<feature type="transmembrane region" description="Helical" evidence="6">
    <location>
        <begin position="277"/>
        <end position="298"/>
    </location>
</feature>
<dbReference type="PANTHER" id="PTHR10283:SF82">
    <property type="entry name" value="SOLUTE CARRIER FAMILY 13 MEMBER 2"/>
    <property type="match status" value="1"/>
</dbReference>
<proteinExistence type="inferred from homology"/>
<feature type="transmembrane region" description="Helical" evidence="6">
    <location>
        <begin position="335"/>
        <end position="353"/>
    </location>
</feature>
<keyword evidence="8" id="KW-1185">Reference proteome</keyword>
<evidence type="ECO:0000256" key="4">
    <source>
        <dbReference type="ARBA" id="ARBA00022989"/>
    </source>
</evidence>
<evidence type="ECO:0000256" key="3">
    <source>
        <dbReference type="ARBA" id="ARBA00022692"/>
    </source>
</evidence>
<feature type="transmembrane region" description="Helical" evidence="6">
    <location>
        <begin position="508"/>
        <end position="529"/>
    </location>
</feature>
<feature type="transmembrane region" description="Helical" evidence="6">
    <location>
        <begin position="550"/>
        <end position="572"/>
    </location>
</feature>
<dbReference type="GO" id="GO:0005310">
    <property type="term" value="F:dicarboxylic acid transmembrane transporter activity"/>
    <property type="evidence" value="ECO:0007669"/>
    <property type="project" value="UniProtKB-ARBA"/>
</dbReference>
<feature type="transmembrane region" description="Helical" evidence="6">
    <location>
        <begin position="45"/>
        <end position="72"/>
    </location>
</feature>